<sequence length="89" mass="10348">MLRITREENGFCEKNFKWVRRTHEQMSRIYTGKAAVDSWYSEIKDYTFSTPGNQPGTGLSTPLTKPHIAQIVREMQAWVSGVRVEDNRN</sequence>
<gene>
    <name evidence="1" type="ORF">ROHU_018957</name>
</gene>
<protein>
    <submittedName>
        <fullName evidence="1">Golgi-associated plant pathogenesis-related 1-like protein</fullName>
    </submittedName>
</protein>
<dbReference type="EMBL" id="QBIY01011822">
    <property type="protein sequence ID" value="RXN29228.1"/>
    <property type="molecule type" value="Genomic_DNA"/>
</dbReference>
<accession>A0A498N530</accession>
<dbReference type="AlphaFoldDB" id="A0A498N530"/>
<dbReference type="InterPro" id="IPR035940">
    <property type="entry name" value="CAP_sf"/>
</dbReference>
<dbReference type="Gene3D" id="3.40.33.10">
    <property type="entry name" value="CAP"/>
    <property type="match status" value="1"/>
</dbReference>
<evidence type="ECO:0000313" key="1">
    <source>
        <dbReference type="EMBL" id="RXN29228.1"/>
    </source>
</evidence>
<comment type="caution">
    <text evidence="1">The sequence shown here is derived from an EMBL/GenBank/DDBJ whole genome shotgun (WGS) entry which is preliminary data.</text>
</comment>
<reference evidence="1 2" key="1">
    <citation type="submission" date="2018-03" db="EMBL/GenBank/DDBJ databases">
        <title>Draft genome sequence of Rohu Carp (Labeo rohita).</title>
        <authorList>
            <person name="Das P."/>
            <person name="Kushwaha B."/>
            <person name="Joshi C.G."/>
            <person name="Kumar D."/>
            <person name="Nagpure N.S."/>
            <person name="Sahoo L."/>
            <person name="Das S.P."/>
            <person name="Bit A."/>
            <person name="Patnaik S."/>
            <person name="Meher P.K."/>
            <person name="Jayasankar P."/>
            <person name="Koringa P.G."/>
            <person name="Patel N.V."/>
            <person name="Hinsu A.T."/>
            <person name="Kumar R."/>
            <person name="Pandey M."/>
            <person name="Agarwal S."/>
            <person name="Srivastava S."/>
            <person name="Singh M."/>
            <person name="Iquebal M.A."/>
            <person name="Jaiswal S."/>
            <person name="Angadi U.B."/>
            <person name="Kumar N."/>
            <person name="Raza M."/>
            <person name="Shah T.M."/>
            <person name="Rai A."/>
            <person name="Jena J.K."/>
        </authorList>
    </citation>
    <scope>NUCLEOTIDE SEQUENCE [LARGE SCALE GENOMIC DNA]</scope>
    <source>
        <strain evidence="1">DASCIFA01</strain>
        <tissue evidence="1">Testis</tissue>
    </source>
</reference>
<evidence type="ECO:0000313" key="2">
    <source>
        <dbReference type="Proteomes" id="UP000290572"/>
    </source>
</evidence>
<keyword evidence="2" id="KW-1185">Reference proteome</keyword>
<dbReference type="SUPFAM" id="SSF55797">
    <property type="entry name" value="PR-1-like"/>
    <property type="match status" value="1"/>
</dbReference>
<organism evidence="1 2">
    <name type="scientific">Labeo rohita</name>
    <name type="common">Indian major carp</name>
    <name type="synonym">Cyprinus rohita</name>
    <dbReference type="NCBI Taxonomy" id="84645"/>
    <lineage>
        <taxon>Eukaryota</taxon>
        <taxon>Metazoa</taxon>
        <taxon>Chordata</taxon>
        <taxon>Craniata</taxon>
        <taxon>Vertebrata</taxon>
        <taxon>Euteleostomi</taxon>
        <taxon>Actinopterygii</taxon>
        <taxon>Neopterygii</taxon>
        <taxon>Teleostei</taxon>
        <taxon>Ostariophysi</taxon>
        <taxon>Cypriniformes</taxon>
        <taxon>Cyprinidae</taxon>
        <taxon>Labeoninae</taxon>
        <taxon>Labeonini</taxon>
        <taxon>Labeo</taxon>
    </lineage>
</organism>
<proteinExistence type="predicted"/>
<name>A0A498N530_LABRO</name>
<dbReference type="Proteomes" id="UP000290572">
    <property type="component" value="Unassembled WGS sequence"/>
</dbReference>